<comment type="caution">
    <text evidence="2">The sequence shown here is derived from an EMBL/GenBank/DDBJ whole genome shotgun (WGS) entry which is preliminary data.</text>
</comment>
<accession>A0A2S7N554</accession>
<proteinExistence type="predicted"/>
<protein>
    <submittedName>
        <fullName evidence="2">Uncharacterized protein</fullName>
    </submittedName>
</protein>
<name>A0A2S7N554_9BACI</name>
<evidence type="ECO:0000313" key="3">
    <source>
        <dbReference type="Proteomes" id="UP000239663"/>
    </source>
</evidence>
<sequence length="99" mass="11235">MGKNIISKILFSVGIIEFVCGIFIFLVLSDDNFLIGLPFLIMGIIFGIIFVGFSEIINLLQDNVDNQNEMLRMMKDKKTTVNDKTKSMIQDIESNLPEM</sequence>
<dbReference type="AlphaFoldDB" id="A0A2S7N554"/>
<dbReference type="EMBL" id="PKOZ01000001">
    <property type="protein sequence ID" value="PQD97156.1"/>
    <property type="molecule type" value="Genomic_DNA"/>
</dbReference>
<keyword evidence="1" id="KW-0812">Transmembrane</keyword>
<reference evidence="2 3" key="1">
    <citation type="submission" date="2017-12" db="EMBL/GenBank/DDBJ databases">
        <title>Taxonomic description and draft genome of Pradoshia cofamensis Gen. nov., sp. nov., a thermotolerant bacillale isolated from anterior gut of earthworm Eisenia fetida.</title>
        <authorList>
            <person name="Saha T."/>
            <person name="Chakraborty R."/>
        </authorList>
    </citation>
    <scope>NUCLEOTIDE SEQUENCE [LARGE SCALE GENOMIC DNA]</scope>
    <source>
        <strain evidence="2 3">EAG3</strain>
    </source>
</reference>
<feature type="transmembrane region" description="Helical" evidence="1">
    <location>
        <begin position="9"/>
        <end position="28"/>
    </location>
</feature>
<feature type="transmembrane region" description="Helical" evidence="1">
    <location>
        <begin position="34"/>
        <end position="53"/>
    </location>
</feature>
<dbReference type="Proteomes" id="UP000239663">
    <property type="component" value="Unassembled WGS sequence"/>
</dbReference>
<organism evidence="2 3">
    <name type="scientific">Pradoshia eiseniae</name>
    <dbReference type="NCBI Taxonomy" id="2064768"/>
    <lineage>
        <taxon>Bacteria</taxon>
        <taxon>Bacillati</taxon>
        <taxon>Bacillota</taxon>
        <taxon>Bacilli</taxon>
        <taxon>Bacillales</taxon>
        <taxon>Bacillaceae</taxon>
        <taxon>Pradoshia</taxon>
    </lineage>
</organism>
<gene>
    <name evidence="2" type="ORF">CYL18_04595</name>
</gene>
<evidence type="ECO:0000313" key="2">
    <source>
        <dbReference type="EMBL" id="PQD97156.1"/>
    </source>
</evidence>
<keyword evidence="1" id="KW-1133">Transmembrane helix</keyword>
<keyword evidence="3" id="KW-1185">Reference proteome</keyword>
<evidence type="ECO:0000256" key="1">
    <source>
        <dbReference type="SAM" id="Phobius"/>
    </source>
</evidence>
<keyword evidence="1" id="KW-0472">Membrane</keyword>